<dbReference type="eggNOG" id="ENOG5032SGE">
    <property type="taxonomic scope" value="Bacteria"/>
</dbReference>
<keyword evidence="2" id="KW-1185">Reference proteome</keyword>
<protein>
    <recommendedName>
        <fullName evidence="3">DUF3793 domain-containing protein</fullName>
    </recommendedName>
</protein>
<dbReference type="OrthoDB" id="5393676at2"/>
<proteinExistence type="predicted"/>
<organism evidence="1 2">
    <name type="scientific">Eubacterium cellulosolvens (strain ATCC 43171 / JCM 9499 / 6)</name>
    <name type="common">Cillobacterium cellulosolvens</name>
    <dbReference type="NCBI Taxonomy" id="633697"/>
    <lineage>
        <taxon>Bacteria</taxon>
        <taxon>Bacillati</taxon>
        <taxon>Bacillota</taxon>
        <taxon>Clostridia</taxon>
        <taxon>Eubacteriales</taxon>
        <taxon>Eubacteriaceae</taxon>
        <taxon>Eubacterium</taxon>
    </lineage>
</organism>
<dbReference type="AlphaFoldDB" id="I5AX39"/>
<accession>I5AX39</accession>
<dbReference type="Pfam" id="PF12672">
    <property type="entry name" value="DUF3793"/>
    <property type="match status" value="1"/>
</dbReference>
<dbReference type="HOGENOM" id="CLU_080981_1_0_9"/>
<dbReference type="EMBL" id="CM001487">
    <property type="protein sequence ID" value="EIM58362.1"/>
    <property type="molecule type" value="Genomic_DNA"/>
</dbReference>
<evidence type="ECO:0008006" key="3">
    <source>
        <dbReference type="Google" id="ProtNLM"/>
    </source>
</evidence>
<reference evidence="1 2" key="2">
    <citation type="submission" date="2012-02" db="EMBL/GenBank/DDBJ databases">
        <title>Improved High-Quality Draft sequence of Eubacterium cellulosolvens 6.</title>
        <authorList>
            <consortium name="US DOE Joint Genome Institute"/>
            <person name="Lucas S."/>
            <person name="Han J."/>
            <person name="Lapidus A."/>
            <person name="Cheng J.-F."/>
            <person name="Goodwin L."/>
            <person name="Pitluck S."/>
            <person name="Peters L."/>
            <person name="Mikhailova N."/>
            <person name="Gu W."/>
            <person name="Detter J.C."/>
            <person name="Han C."/>
            <person name="Tapia R."/>
            <person name="Land M."/>
            <person name="Hauser L."/>
            <person name="Kyrpides N."/>
            <person name="Ivanova N."/>
            <person name="Pagani I."/>
            <person name="Johnson E."/>
            <person name="Mukhopadhyay B."/>
            <person name="Anderson I."/>
            <person name="Woyke T."/>
        </authorList>
    </citation>
    <scope>NUCLEOTIDE SEQUENCE [LARGE SCALE GENOMIC DNA]</scope>
    <source>
        <strain evidence="1 2">6</strain>
    </source>
</reference>
<sequence>MSDEMIIEHCSPTLAGIKTGNLFSCEYSDRQCFLKEICRLNRVLVKKGINAIPVRYSENRVLIYVFRPAFLAKDFKDNDTASLLEELGYEATDVRACVRCLSKKLFNLSSSKEFPHEIGLFLGYPVDDVKGFMKHKGECSKCTGRWKVYGDVERAKQTFDKYDKCTRDYMKRFRAGTSLDSLTVFA</sequence>
<evidence type="ECO:0000313" key="2">
    <source>
        <dbReference type="Proteomes" id="UP000005753"/>
    </source>
</evidence>
<dbReference type="InterPro" id="IPR024523">
    <property type="entry name" value="DUF3793"/>
</dbReference>
<name>I5AX39_EUBC6</name>
<dbReference type="STRING" id="633697.EubceDRAFT1_2651"/>
<evidence type="ECO:0000313" key="1">
    <source>
        <dbReference type="EMBL" id="EIM58362.1"/>
    </source>
</evidence>
<gene>
    <name evidence="1" type="ORF">EubceDRAFT1_2651</name>
</gene>
<reference evidence="1 2" key="1">
    <citation type="submission" date="2010-08" db="EMBL/GenBank/DDBJ databases">
        <authorList>
            <consortium name="US DOE Joint Genome Institute (JGI-PGF)"/>
            <person name="Lucas S."/>
            <person name="Copeland A."/>
            <person name="Lapidus A."/>
            <person name="Cheng J.-F."/>
            <person name="Bruce D."/>
            <person name="Goodwin L."/>
            <person name="Pitluck S."/>
            <person name="Land M.L."/>
            <person name="Hauser L."/>
            <person name="Chang Y.-J."/>
            <person name="Anderson I.J."/>
            <person name="Johnson E."/>
            <person name="Mulhopadhyay B."/>
            <person name="Kyrpides N."/>
            <person name="Woyke T.J."/>
        </authorList>
    </citation>
    <scope>NUCLEOTIDE SEQUENCE [LARGE SCALE GENOMIC DNA]</scope>
    <source>
        <strain evidence="1 2">6</strain>
    </source>
</reference>
<dbReference type="Proteomes" id="UP000005753">
    <property type="component" value="Chromosome"/>
</dbReference>